<comment type="subcellular location">
    <subcellularLocation>
        <location evidence="1">Cell inner membrane</location>
        <topology evidence="1">Multi-pass membrane protein</topology>
    </subcellularLocation>
</comment>
<feature type="transmembrane region" description="Helical" evidence="9">
    <location>
        <begin position="89"/>
        <end position="110"/>
    </location>
</feature>
<dbReference type="Pfam" id="PF04290">
    <property type="entry name" value="DctQ"/>
    <property type="match status" value="1"/>
</dbReference>
<evidence type="ECO:0000313" key="12">
    <source>
        <dbReference type="Proteomes" id="UP000199208"/>
    </source>
</evidence>
<reference evidence="11 12" key="1">
    <citation type="submission" date="2016-10" db="EMBL/GenBank/DDBJ databases">
        <authorList>
            <person name="de Groot N.N."/>
        </authorList>
    </citation>
    <scope>NUCLEOTIDE SEQUENCE [LARGE SCALE GENOMIC DNA]</scope>
    <source>
        <strain evidence="11 12">DSM 2784</strain>
    </source>
</reference>
<organism evidence="11 12">
    <name type="scientific">Acidaminobacter hydrogenoformans DSM 2784</name>
    <dbReference type="NCBI Taxonomy" id="1120920"/>
    <lineage>
        <taxon>Bacteria</taxon>
        <taxon>Bacillati</taxon>
        <taxon>Bacillota</taxon>
        <taxon>Clostridia</taxon>
        <taxon>Peptostreptococcales</taxon>
        <taxon>Acidaminobacteraceae</taxon>
        <taxon>Acidaminobacter</taxon>
    </lineage>
</organism>
<evidence type="ECO:0000256" key="6">
    <source>
        <dbReference type="ARBA" id="ARBA00022989"/>
    </source>
</evidence>
<feature type="domain" description="Tripartite ATP-independent periplasmic transporters DctQ component" evidence="10">
    <location>
        <begin position="26"/>
        <end position="154"/>
    </location>
</feature>
<evidence type="ECO:0000256" key="2">
    <source>
        <dbReference type="ARBA" id="ARBA00022448"/>
    </source>
</evidence>
<keyword evidence="6 9" id="KW-1133">Transmembrane helix</keyword>
<evidence type="ECO:0000256" key="3">
    <source>
        <dbReference type="ARBA" id="ARBA00022475"/>
    </source>
</evidence>
<keyword evidence="2" id="KW-0813">Transport</keyword>
<evidence type="ECO:0000256" key="1">
    <source>
        <dbReference type="ARBA" id="ARBA00004429"/>
    </source>
</evidence>
<dbReference type="Proteomes" id="UP000199208">
    <property type="component" value="Unassembled WGS sequence"/>
</dbReference>
<dbReference type="STRING" id="1120920.SAMN03080599_01299"/>
<dbReference type="EMBL" id="FMWL01000005">
    <property type="protein sequence ID" value="SCZ78565.1"/>
    <property type="molecule type" value="Genomic_DNA"/>
</dbReference>
<evidence type="ECO:0000256" key="8">
    <source>
        <dbReference type="ARBA" id="ARBA00038436"/>
    </source>
</evidence>
<name>A0A1G5RWR6_9FIRM</name>
<dbReference type="PANTHER" id="PTHR35011">
    <property type="entry name" value="2,3-DIKETO-L-GULONATE TRAP TRANSPORTER SMALL PERMEASE PROTEIN YIAM"/>
    <property type="match status" value="1"/>
</dbReference>
<sequence>MKTLNQISEFLNKVCGWFLIFAFALMTVTYFGQIVLRYVFQTGLRWTEELTRYTNIALVMVGSAVMAGKGAHINVSALEMAVSFKARKWLVIFQQLLTAAFFGFAIFIAVDMMNLAGTQVSTNMRIPMKIVYGIFPVAFSILVFQTFVFIMNQIFGKEVE</sequence>
<feature type="transmembrane region" description="Helical" evidence="9">
    <location>
        <begin position="130"/>
        <end position="150"/>
    </location>
</feature>
<keyword evidence="5 9" id="KW-0812">Transmembrane</keyword>
<keyword evidence="4" id="KW-0997">Cell inner membrane</keyword>
<accession>A0A1G5RWR6</accession>
<evidence type="ECO:0000256" key="7">
    <source>
        <dbReference type="ARBA" id="ARBA00023136"/>
    </source>
</evidence>
<dbReference type="PANTHER" id="PTHR35011:SF2">
    <property type="entry name" value="2,3-DIKETO-L-GULONATE TRAP TRANSPORTER SMALL PERMEASE PROTEIN YIAM"/>
    <property type="match status" value="1"/>
</dbReference>
<evidence type="ECO:0000256" key="4">
    <source>
        <dbReference type="ARBA" id="ARBA00022519"/>
    </source>
</evidence>
<keyword evidence="12" id="KW-1185">Reference proteome</keyword>
<evidence type="ECO:0000256" key="5">
    <source>
        <dbReference type="ARBA" id="ARBA00022692"/>
    </source>
</evidence>
<dbReference type="GO" id="GO:0022857">
    <property type="term" value="F:transmembrane transporter activity"/>
    <property type="evidence" value="ECO:0007669"/>
    <property type="project" value="TreeGrafter"/>
</dbReference>
<evidence type="ECO:0000256" key="9">
    <source>
        <dbReference type="SAM" id="Phobius"/>
    </source>
</evidence>
<keyword evidence="3" id="KW-1003">Cell membrane</keyword>
<dbReference type="InterPro" id="IPR055348">
    <property type="entry name" value="DctQ"/>
</dbReference>
<proteinExistence type="inferred from homology"/>
<dbReference type="InterPro" id="IPR007387">
    <property type="entry name" value="TRAP_DctQ"/>
</dbReference>
<feature type="transmembrane region" description="Helical" evidence="9">
    <location>
        <begin position="14"/>
        <end position="36"/>
    </location>
</feature>
<feature type="transmembrane region" description="Helical" evidence="9">
    <location>
        <begin position="56"/>
        <end position="77"/>
    </location>
</feature>
<comment type="similarity">
    <text evidence="8">Belongs to the TRAP transporter small permease family.</text>
</comment>
<dbReference type="GO" id="GO:0015740">
    <property type="term" value="P:C4-dicarboxylate transport"/>
    <property type="evidence" value="ECO:0007669"/>
    <property type="project" value="TreeGrafter"/>
</dbReference>
<dbReference type="GO" id="GO:0005886">
    <property type="term" value="C:plasma membrane"/>
    <property type="evidence" value="ECO:0007669"/>
    <property type="project" value="UniProtKB-SubCell"/>
</dbReference>
<protein>
    <submittedName>
        <fullName evidence="11">TRAP-type C4-dicarboxylate transport system, small permease component</fullName>
    </submittedName>
</protein>
<dbReference type="AlphaFoldDB" id="A0A1G5RWR6"/>
<gene>
    <name evidence="11" type="ORF">SAMN03080599_01299</name>
</gene>
<evidence type="ECO:0000259" key="10">
    <source>
        <dbReference type="Pfam" id="PF04290"/>
    </source>
</evidence>
<keyword evidence="7 9" id="KW-0472">Membrane</keyword>
<evidence type="ECO:0000313" key="11">
    <source>
        <dbReference type="EMBL" id="SCZ78565.1"/>
    </source>
</evidence>